<dbReference type="Gene3D" id="3.90.960.10">
    <property type="entry name" value="YbaK/aminoacyl-tRNA synthetase-associated domain"/>
    <property type="match status" value="1"/>
</dbReference>
<comment type="caution">
    <text evidence="2">The sequence shown here is derived from an EMBL/GenBank/DDBJ whole genome shotgun (WGS) entry which is preliminary data.</text>
</comment>
<reference evidence="2" key="1">
    <citation type="journal article" date="2014" name="Int. J. Syst. Evol. Microbiol.">
        <title>Complete genome sequence of Corynebacterium casei LMG S-19264T (=DSM 44701T), isolated from a smear-ripened cheese.</title>
        <authorList>
            <consortium name="US DOE Joint Genome Institute (JGI-PGF)"/>
            <person name="Walter F."/>
            <person name="Albersmeier A."/>
            <person name="Kalinowski J."/>
            <person name="Ruckert C."/>
        </authorList>
    </citation>
    <scope>NUCLEOTIDE SEQUENCE</scope>
    <source>
        <strain evidence="2">CGMCC 4.7308</strain>
    </source>
</reference>
<dbReference type="EMBL" id="BMNA01000014">
    <property type="protein sequence ID" value="GGM15467.1"/>
    <property type="molecule type" value="Genomic_DNA"/>
</dbReference>
<dbReference type="GO" id="GO:0002161">
    <property type="term" value="F:aminoacyl-tRNA deacylase activity"/>
    <property type="evidence" value="ECO:0007669"/>
    <property type="project" value="InterPro"/>
</dbReference>
<evidence type="ECO:0000313" key="3">
    <source>
        <dbReference type="Proteomes" id="UP000655208"/>
    </source>
</evidence>
<organism evidence="2 3">
    <name type="scientific">Nakamurella endophytica</name>
    <dbReference type="NCBI Taxonomy" id="1748367"/>
    <lineage>
        <taxon>Bacteria</taxon>
        <taxon>Bacillati</taxon>
        <taxon>Actinomycetota</taxon>
        <taxon>Actinomycetes</taxon>
        <taxon>Nakamurellales</taxon>
        <taxon>Nakamurellaceae</taxon>
        <taxon>Nakamurella</taxon>
    </lineage>
</organism>
<evidence type="ECO:0000313" key="2">
    <source>
        <dbReference type="EMBL" id="GGM15467.1"/>
    </source>
</evidence>
<reference evidence="2" key="2">
    <citation type="submission" date="2020-09" db="EMBL/GenBank/DDBJ databases">
        <authorList>
            <person name="Sun Q."/>
            <person name="Zhou Y."/>
        </authorList>
    </citation>
    <scope>NUCLEOTIDE SEQUENCE</scope>
    <source>
        <strain evidence="2">CGMCC 4.7308</strain>
    </source>
</reference>
<proteinExistence type="predicted"/>
<sequence length="215" mass="21472">MAGMTAEPAGPSPAPAPVRGTVLATVLAAAFPALDAVPVLDRPDLVAEPVLQALRRGDLGDPAHLAVLVAAIDPALADTAAFCAAYDVPAERSANCVVVSGRREGEVRWAAAVVLATTRADVNGAVRRRMDVRKVSFGGHDETVAATAMEYGGITPVGLPAGWPVLVDSAVAAAGPVVIGSGVRGSKLVLDGASLGALPTAEVLDGLGRPVPAAP</sequence>
<dbReference type="SUPFAM" id="SSF55826">
    <property type="entry name" value="YbaK/ProRS associated domain"/>
    <property type="match status" value="1"/>
</dbReference>
<dbReference type="InterPro" id="IPR036754">
    <property type="entry name" value="YbaK/aa-tRNA-synt-asso_dom_sf"/>
</dbReference>
<protein>
    <recommendedName>
        <fullName evidence="1">YbaK/aminoacyl-tRNA synthetase-associated domain-containing protein</fullName>
    </recommendedName>
</protein>
<dbReference type="InterPro" id="IPR007214">
    <property type="entry name" value="YbaK/aa-tRNA-synth-assoc-dom"/>
</dbReference>
<dbReference type="Proteomes" id="UP000655208">
    <property type="component" value="Unassembled WGS sequence"/>
</dbReference>
<dbReference type="Pfam" id="PF04073">
    <property type="entry name" value="tRNA_edit"/>
    <property type="match status" value="1"/>
</dbReference>
<dbReference type="AlphaFoldDB" id="A0A917T9J7"/>
<keyword evidence="3" id="KW-1185">Reference proteome</keyword>
<evidence type="ECO:0000259" key="1">
    <source>
        <dbReference type="Pfam" id="PF04073"/>
    </source>
</evidence>
<name>A0A917T9J7_9ACTN</name>
<feature type="domain" description="YbaK/aminoacyl-tRNA synthetase-associated" evidence="1">
    <location>
        <begin position="74"/>
        <end position="194"/>
    </location>
</feature>
<gene>
    <name evidence="2" type="ORF">GCM10011594_39330</name>
</gene>
<accession>A0A917T9J7</accession>